<dbReference type="EMBL" id="AP026978">
    <property type="protein sequence ID" value="BDU02826.1"/>
    <property type="molecule type" value="Genomic_DNA"/>
</dbReference>
<dbReference type="Pfam" id="PF04149">
    <property type="entry name" value="DUF397"/>
    <property type="match status" value="1"/>
</dbReference>
<dbReference type="RefSeq" id="WP_281875926.1">
    <property type="nucleotide sequence ID" value="NZ_AP026978.1"/>
</dbReference>
<dbReference type="Proteomes" id="UP001317870">
    <property type="component" value="Chromosome"/>
</dbReference>
<proteinExistence type="predicted"/>
<gene>
    <name evidence="2" type="ORF">IFM12276_58540</name>
</gene>
<accession>A0ABN6UF82</accession>
<dbReference type="InterPro" id="IPR007278">
    <property type="entry name" value="DUF397"/>
</dbReference>
<organism evidence="2 3">
    <name type="scientific">Nocardia sputorum</name>
    <dbReference type="NCBI Taxonomy" id="2984338"/>
    <lineage>
        <taxon>Bacteria</taxon>
        <taxon>Bacillati</taxon>
        <taxon>Actinomycetota</taxon>
        <taxon>Actinomycetes</taxon>
        <taxon>Mycobacteriales</taxon>
        <taxon>Nocardiaceae</taxon>
        <taxon>Nocardia</taxon>
    </lineage>
</organism>
<evidence type="ECO:0000313" key="3">
    <source>
        <dbReference type="Proteomes" id="UP001317870"/>
    </source>
</evidence>
<keyword evidence="3" id="KW-1185">Reference proteome</keyword>
<reference evidence="2 3" key="1">
    <citation type="submission" date="2022-11" db="EMBL/GenBank/DDBJ databases">
        <title>Genome Sequencing of Nocardia sp. ON39_IFM12276 and assembly.</title>
        <authorList>
            <person name="Shimojima M."/>
            <person name="Toyokawa M."/>
            <person name="Uesaka K."/>
        </authorList>
    </citation>
    <scope>NUCLEOTIDE SEQUENCE [LARGE SCALE GENOMIC DNA]</scope>
    <source>
        <strain evidence="2 3">IFM 12276</strain>
    </source>
</reference>
<protein>
    <recommendedName>
        <fullName evidence="1">DUF397 domain-containing protein</fullName>
    </recommendedName>
</protein>
<name>A0ABN6UF82_9NOCA</name>
<feature type="domain" description="DUF397" evidence="1">
    <location>
        <begin position="5"/>
        <end position="60"/>
    </location>
</feature>
<sequence length="65" mass="6943">MSSTGWFKSSYSNDSQTCVEVCFDGGRVQVRDSKFAGAPGASPTLAFAPTEWDAFTTALRTTDLA</sequence>
<evidence type="ECO:0000259" key="1">
    <source>
        <dbReference type="Pfam" id="PF04149"/>
    </source>
</evidence>
<evidence type="ECO:0000313" key="2">
    <source>
        <dbReference type="EMBL" id="BDU02826.1"/>
    </source>
</evidence>